<dbReference type="GeneID" id="99097779"/>
<proteinExistence type="predicted"/>
<evidence type="ECO:0000313" key="2">
    <source>
        <dbReference type="EMBL" id="QYA41468.1"/>
    </source>
</evidence>
<organism evidence="2 3">
    <name type="scientific">Macrococcoides bohemicum</name>
    <dbReference type="NCBI Taxonomy" id="1903056"/>
    <lineage>
        <taxon>Bacteria</taxon>
        <taxon>Bacillati</taxon>
        <taxon>Bacillota</taxon>
        <taxon>Bacilli</taxon>
        <taxon>Bacillales</taxon>
        <taxon>Staphylococcaceae</taxon>
        <taxon>Macrococcoides</taxon>
    </lineage>
</organism>
<dbReference type="RefSeq" id="WP_203545513.1">
    <property type="nucleotide sequence ID" value="NZ_CP054482.1"/>
</dbReference>
<keyword evidence="1" id="KW-0472">Membrane</keyword>
<dbReference type="EMBL" id="CP079981">
    <property type="protein sequence ID" value="QYA41468.1"/>
    <property type="molecule type" value="Genomic_DNA"/>
</dbReference>
<keyword evidence="1" id="KW-1133">Transmembrane helix</keyword>
<protein>
    <submittedName>
        <fullName evidence="2">Uncharacterized protein</fullName>
    </submittedName>
</protein>
<gene>
    <name evidence="2" type="ORF">KYI11_07400</name>
</gene>
<evidence type="ECO:0000313" key="3">
    <source>
        <dbReference type="Proteomes" id="UP000826802"/>
    </source>
</evidence>
<feature type="transmembrane region" description="Helical" evidence="1">
    <location>
        <begin position="7"/>
        <end position="24"/>
    </location>
</feature>
<evidence type="ECO:0000256" key="1">
    <source>
        <dbReference type="SAM" id="Phobius"/>
    </source>
</evidence>
<dbReference type="Proteomes" id="UP000826802">
    <property type="component" value="Chromosome"/>
</dbReference>
<accession>A0AAE7Q562</accession>
<sequence>MTFTKRIITSIIIIFLIAAGILYSESPKEEVNAKPIKESILIKQLESNEYASGEAAMKDFKEKLFPHSKSEGMVVNPDKESNPKFYSIFVSKKDKNDKDKDYAFGYAILNPKNKNYKLDIIATGIQLKEGMTGITKKTVIGNTVSTFYAGHNEDDKLENYESGVIDEATNLTVKFTDQIIHSTKKQDDIISIEYMESLNAIDKAVVTLSPPYNPKNLKVMIADYEMNGNQYGAVAVIHNSGGGRMVTRVVDNLLISKHMKTFNQSLKIDGQQLDITIGNEIVESSKNSIKQEIGNVGSVTINIK</sequence>
<dbReference type="AlphaFoldDB" id="A0AAE7Q562"/>
<keyword evidence="3" id="KW-1185">Reference proteome</keyword>
<reference evidence="2 3" key="1">
    <citation type="submission" date="2021-07" db="EMBL/GenBank/DDBJ databases">
        <title>Prevalence and characterization of methicillin-resistant Macrococcus spp. in food producing animals and meat in Switzerland in 2019.</title>
        <authorList>
            <person name="Keller J.E."/>
            <person name="Schwendener S."/>
            <person name="Neuenschwander J."/>
            <person name="Overesch G."/>
            <person name="Perreten V."/>
        </authorList>
    </citation>
    <scope>NUCLEOTIDE SEQUENCE [LARGE SCALE GENOMIC DNA]</scope>
    <source>
        <strain evidence="2 3">19Msa0936</strain>
    </source>
</reference>
<name>A0AAE7Q562_9STAP</name>
<keyword evidence="1" id="KW-0812">Transmembrane</keyword>